<reference evidence="2 3" key="1">
    <citation type="submission" date="2023-06" db="EMBL/GenBank/DDBJ databases">
        <authorList>
            <person name="Oyuntsetseg B."/>
            <person name="Kim S.B."/>
        </authorList>
    </citation>
    <scope>NUCLEOTIDE SEQUENCE [LARGE SCALE GENOMIC DNA]</scope>
    <source>
        <strain evidence="2 3">2-2</strain>
    </source>
</reference>
<organism evidence="2 3">
    <name type="scientific">Amycolatopsis nalaikhensis</name>
    <dbReference type="NCBI Taxonomy" id="715472"/>
    <lineage>
        <taxon>Bacteria</taxon>
        <taxon>Bacillati</taxon>
        <taxon>Actinomycetota</taxon>
        <taxon>Actinomycetes</taxon>
        <taxon>Pseudonocardiales</taxon>
        <taxon>Pseudonocardiaceae</taxon>
        <taxon>Amycolatopsis</taxon>
    </lineage>
</organism>
<evidence type="ECO:0000313" key="2">
    <source>
        <dbReference type="EMBL" id="WIV56743.1"/>
    </source>
</evidence>
<sequence>MDSLDEQGLERSTDVLAVTSEPKFAAEVLLAEYKTLRDEILKKMDHRTSMVVSSVTVSSAVLGFGVERASSPLLLVSPLVSLLLGTLIAFQNAQIGEASEHIRKQIEAPLISAVAGYHGWHHTKRDPKYRLKQRLLPYHLPLILIAIAPAVVAIPLALTNAKPVMLSLPILTVDLCLLAIYVAQLVKLRDLL</sequence>
<feature type="transmembrane region" description="Helical" evidence="1">
    <location>
        <begin position="48"/>
        <end position="66"/>
    </location>
</feature>
<protein>
    <recommendedName>
        <fullName evidence="4">Integral membrane protein</fullName>
    </recommendedName>
</protein>
<feature type="transmembrane region" description="Helical" evidence="1">
    <location>
        <begin position="135"/>
        <end position="158"/>
    </location>
</feature>
<feature type="transmembrane region" description="Helical" evidence="1">
    <location>
        <begin position="72"/>
        <end position="90"/>
    </location>
</feature>
<evidence type="ECO:0000313" key="3">
    <source>
        <dbReference type="Proteomes" id="UP001227101"/>
    </source>
</evidence>
<evidence type="ECO:0008006" key="4">
    <source>
        <dbReference type="Google" id="ProtNLM"/>
    </source>
</evidence>
<dbReference type="RefSeq" id="WP_285453931.1">
    <property type="nucleotide sequence ID" value="NZ_CP127173.1"/>
</dbReference>
<name>A0ABY8XM65_9PSEU</name>
<keyword evidence="1" id="KW-0472">Membrane</keyword>
<accession>A0ABY8XM65</accession>
<keyword evidence="1" id="KW-1133">Transmembrane helix</keyword>
<dbReference type="EMBL" id="CP127173">
    <property type="protein sequence ID" value="WIV56743.1"/>
    <property type="molecule type" value="Genomic_DNA"/>
</dbReference>
<gene>
    <name evidence="2" type="ORF">QP939_49615</name>
</gene>
<evidence type="ECO:0000256" key="1">
    <source>
        <dbReference type="SAM" id="Phobius"/>
    </source>
</evidence>
<keyword evidence="3" id="KW-1185">Reference proteome</keyword>
<dbReference type="Proteomes" id="UP001227101">
    <property type="component" value="Chromosome"/>
</dbReference>
<keyword evidence="1" id="KW-0812">Transmembrane</keyword>
<feature type="transmembrane region" description="Helical" evidence="1">
    <location>
        <begin position="164"/>
        <end position="186"/>
    </location>
</feature>
<proteinExistence type="predicted"/>